<protein>
    <recommendedName>
        <fullName evidence="4">Retrotransposon gag domain-containing protein</fullName>
    </recommendedName>
</protein>
<sequence>MTMEQLIMNQTQWQPCTGRSKPPPPPPPQPRLTRGFSERTPTGIYSLRRPHGCEEIEREPDVARCTDQEKVLYGPHRLRGAAQQWWESYRLAHNNPNTITLQEFTREI</sequence>
<accession>A0AAQ3PZ74</accession>
<feature type="compositionally biased region" description="Polar residues" evidence="1">
    <location>
        <begin position="7"/>
        <end position="17"/>
    </location>
</feature>
<feature type="region of interest" description="Disordered" evidence="1">
    <location>
        <begin position="1"/>
        <end position="46"/>
    </location>
</feature>
<evidence type="ECO:0000313" key="3">
    <source>
        <dbReference type="Proteomes" id="UP001341281"/>
    </source>
</evidence>
<keyword evidence="3" id="KW-1185">Reference proteome</keyword>
<reference evidence="2 3" key="1">
    <citation type="submission" date="2024-02" db="EMBL/GenBank/DDBJ databases">
        <title>High-quality chromosome-scale genome assembly of Pensacola bahiagrass (Paspalum notatum Flugge var. saurae).</title>
        <authorList>
            <person name="Vega J.M."/>
            <person name="Podio M."/>
            <person name="Orjuela J."/>
            <person name="Siena L.A."/>
            <person name="Pessino S.C."/>
            <person name="Combes M.C."/>
            <person name="Mariac C."/>
            <person name="Albertini E."/>
            <person name="Pupilli F."/>
            <person name="Ortiz J.P.A."/>
            <person name="Leblanc O."/>
        </authorList>
    </citation>
    <scope>NUCLEOTIDE SEQUENCE [LARGE SCALE GENOMIC DNA]</scope>
    <source>
        <strain evidence="2">R1</strain>
        <tissue evidence="2">Leaf</tissue>
    </source>
</reference>
<evidence type="ECO:0008006" key="4">
    <source>
        <dbReference type="Google" id="ProtNLM"/>
    </source>
</evidence>
<organism evidence="2 3">
    <name type="scientific">Paspalum notatum var. saurae</name>
    <dbReference type="NCBI Taxonomy" id="547442"/>
    <lineage>
        <taxon>Eukaryota</taxon>
        <taxon>Viridiplantae</taxon>
        <taxon>Streptophyta</taxon>
        <taxon>Embryophyta</taxon>
        <taxon>Tracheophyta</taxon>
        <taxon>Spermatophyta</taxon>
        <taxon>Magnoliopsida</taxon>
        <taxon>Liliopsida</taxon>
        <taxon>Poales</taxon>
        <taxon>Poaceae</taxon>
        <taxon>PACMAD clade</taxon>
        <taxon>Panicoideae</taxon>
        <taxon>Andropogonodae</taxon>
        <taxon>Paspaleae</taxon>
        <taxon>Paspalinae</taxon>
        <taxon>Paspalum</taxon>
    </lineage>
</organism>
<evidence type="ECO:0000313" key="2">
    <source>
        <dbReference type="EMBL" id="WVZ56106.1"/>
    </source>
</evidence>
<proteinExistence type="predicted"/>
<name>A0AAQ3PZ74_PASNO</name>
<dbReference type="EMBL" id="CP144746">
    <property type="protein sequence ID" value="WVZ56106.1"/>
    <property type="molecule type" value="Genomic_DNA"/>
</dbReference>
<dbReference type="AlphaFoldDB" id="A0AAQ3PZ74"/>
<gene>
    <name evidence="2" type="ORF">U9M48_006685</name>
</gene>
<feature type="compositionally biased region" description="Pro residues" evidence="1">
    <location>
        <begin position="21"/>
        <end position="30"/>
    </location>
</feature>
<dbReference type="Proteomes" id="UP001341281">
    <property type="component" value="Chromosome 02"/>
</dbReference>
<evidence type="ECO:0000256" key="1">
    <source>
        <dbReference type="SAM" id="MobiDB-lite"/>
    </source>
</evidence>